<dbReference type="GO" id="GO:0140625">
    <property type="term" value="F:opioid growth factor receptor activity"/>
    <property type="evidence" value="ECO:0007669"/>
    <property type="project" value="InterPro"/>
</dbReference>
<accession>A0A090XA96</accession>
<dbReference type="EMBL" id="GBIH01001741">
    <property type="protein sequence ID" value="JAC92969.1"/>
    <property type="molecule type" value="mRNA"/>
</dbReference>
<keyword evidence="4" id="KW-0675">Receptor</keyword>
<reference evidence="4" key="1">
    <citation type="journal article" date="2015" name="PLoS Negl. Trop. Dis.">
        <title>Deep Sequencing Analysis of the Ixodes ricinus Haemocytome.</title>
        <authorList>
            <person name="Kotsyfakis M."/>
            <person name="Kopacek P."/>
            <person name="Franta Z."/>
            <person name="Pedra J.H."/>
            <person name="Ribeiro J.M."/>
        </authorList>
    </citation>
    <scope>NUCLEOTIDE SEQUENCE</scope>
</reference>
<comment type="similarity">
    <text evidence="1">Belongs to the opioid growth factor receptor family.</text>
</comment>
<dbReference type="GO" id="GO:0016020">
    <property type="term" value="C:membrane"/>
    <property type="evidence" value="ECO:0007669"/>
    <property type="project" value="InterPro"/>
</dbReference>
<feature type="domain" description="Opioid growth factor receptor (OGFr) conserved" evidence="3">
    <location>
        <begin position="16"/>
        <end position="146"/>
    </location>
</feature>
<evidence type="ECO:0000313" key="4">
    <source>
        <dbReference type="EMBL" id="JAC92969.1"/>
    </source>
</evidence>
<dbReference type="InterPro" id="IPR006757">
    <property type="entry name" value="OGF_rcpt"/>
</dbReference>
<evidence type="ECO:0000256" key="2">
    <source>
        <dbReference type="SAM" id="MobiDB-lite"/>
    </source>
</evidence>
<dbReference type="AlphaFoldDB" id="A0A090XA96"/>
<dbReference type="InterPro" id="IPR039574">
    <property type="entry name" value="OGFr"/>
</dbReference>
<sequence>MGCFPPEGNPTIRPDQRLQPHEAQSMKQDPVVQARLMRSYKMMLELLTVWSFLMRPRAYVDKAPRLGDQVPQTVNRSLHNSMRITRILKSLGEVGLEHLKYPAGRVPPQASAQREDAVLDSRTSLLTYWVHTIRSDDDRRFLLCVAEAVDGQVRAGRWTAH</sequence>
<dbReference type="PANTHER" id="PTHR14015:SF2">
    <property type="entry name" value="OPIOID GROWTH FACTOR RECEPTOR (OGFR) CONSERVED DOMAIN-CONTAINING PROTEIN"/>
    <property type="match status" value="1"/>
</dbReference>
<feature type="region of interest" description="Disordered" evidence="2">
    <location>
        <begin position="1"/>
        <end position="29"/>
    </location>
</feature>
<proteinExistence type="evidence at transcript level"/>
<protein>
    <submittedName>
        <fullName evidence="4">Putative opioid growth factor receptor</fullName>
    </submittedName>
</protein>
<evidence type="ECO:0000256" key="1">
    <source>
        <dbReference type="ARBA" id="ARBA00010365"/>
    </source>
</evidence>
<name>A0A090XA96_IXORI</name>
<evidence type="ECO:0000259" key="3">
    <source>
        <dbReference type="Pfam" id="PF04664"/>
    </source>
</evidence>
<dbReference type="PANTHER" id="PTHR14015">
    <property type="entry name" value="OPIOID GROWTH FACTOR RECEPTOR OGFR ZETA-TYPE OPIOID RECEPTOR"/>
    <property type="match status" value="1"/>
</dbReference>
<organism evidence="4">
    <name type="scientific">Ixodes ricinus</name>
    <name type="common">Common tick</name>
    <name type="synonym">Acarus ricinus</name>
    <dbReference type="NCBI Taxonomy" id="34613"/>
    <lineage>
        <taxon>Eukaryota</taxon>
        <taxon>Metazoa</taxon>
        <taxon>Ecdysozoa</taxon>
        <taxon>Arthropoda</taxon>
        <taxon>Chelicerata</taxon>
        <taxon>Arachnida</taxon>
        <taxon>Acari</taxon>
        <taxon>Parasitiformes</taxon>
        <taxon>Ixodida</taxon>
        <taxon>Ixodoidea</taxon>
        <taxon>Ixodidae</taxon>
        <taxon>Ixodinae</taxon>
        <taxon>Ixodes</taxon>
    </lineage>
</organism>
<dbReference type="Pfam" id="PF04664">
    <property type="entry name" value="OGFr_N"/>
    <property type="match status" value="1"/>
</dbReference>